<reference evidence="2 3" key="2">
    <citation type="journal article" date="2016" name="Science">
        <title>A bacterium that degrades and assimilates poly(ethylene terephthalate).</title>
        <authorList>
            <person name="Yoshida S."/>
            <person name="Hiraga K."/>
            <person name="Takehana T."/>
            <person name="Taniguchi I."/>
            <person name="Yamaji H."/>
            <person name="Maeda Y."/>
            <person name="Toyohara K."/>
            <person name="Miyamoto K."/>
            <person name="Kimura Y."/>
            <person name="Oda K."/>
        </authorList>
    </citation>
    <scope>NUCLEOTIDE SEQUENCE [LARGE SCALE GENOMIC DNA]</scope>
    <source>
        <strain evidence="3">NBRC 110686 / TISTR 2288 / 201-F6</strain>
    </source>
</reference>
<feature type="region of interest" description="Disordered" evidence="1">
    <location>
        <begin position="108"/>
        <end position="128"/>
    </location>
</feature>
<evidence type="ECO:0000256" key="1">
    <source>
        <dbReference type="SAM" id="MobiDB-lite"/>
    </source>
</evidence>
<dbReference type="EMBL" id="BBYR01000013">
    <property type="protein sequence ID" value="GAP35030.1"/>
    <property type="molecule type" value="Genomic_DNA"/>
</dbReference>
<dbReference type="SUPFAM" id="SSF109604">
    <property type="entry name" value="HD-domain/PDEase-like"/>
    <property type="match status" value="1"/>
</dbReference>
<organism evidence="2 3">
    <name type="scientific">Piscinibacter sakaiensis</name>
    <name type="common">Ideonella sakaiensis</name>
    <dbReference type="NCBI Taxonomy" id="1547922"/>
    <lineage>
        <taxon>Bacteria</taxon>
        <taxon>Pseudomonadati</taxon>
        <taxon>Pseudomonadota</taxon>
        <taxon>Betaproteobacteria</taxon>
        <taxon>Burkholderiales</taxon>
        <taxon>Sphaerotilaceae</taxon>
        <taxon>Piscinibacter</taxon>
    </lineage>
</organism>
<evidence type="ECO:0000313" key="2">
    <source>
        <dbReference type="EMBL" id="GAP35030.1"/>
    </source>
</evidence>
<name>A0A0K8NYN1_PISS1</name>
<protein>
    <recommendedName>
        <fullName evidence="4">HD-GYP domain-containing protein</fullName>
    </recommendedName>
</protein>
<dbReference type="Gene3D" id="1.10.3210.10">
    <property type="entry name" value="Hypothetical protein af1432"/>
    <property type="match status" value="1"/>
</dbReference>
<reference evidence="3" key="1">
    <citation type="submission" date="2015-07" db="EMBL/GenBank/DDBJ databases">
        <title>Discovery of a poly(ethylene terephthalate assimilation.</title>
        <authorList>
            <person name="Yoshida S."/>
            <person name="Hiraga K."/>
            <person name="Takehana T."/>
            <person name="Taniguchi I."/>
            <person name="Yamaji H."/>
            <person name="Maeda Y."/>
            <person name="Toyohara K."/>
            <person name="Miyamoto K."/>
            <person name="Kimura Y."/>
            <person name="Oda K."/>
        </authorList>
    </citation>
    <scope>NUCLEOTIDE SEQUENCE [LARGE SCALE GENOMIC DNA]</scope>
    <source>
        <strain evidence="3">NBRC 110686 / TISTR 2288 / 201-F6</strain>
    </source>
</reference>
<keyword evidence="3" id="KW-1185">Reference proteome</keyword>
<dbReference type="AlphaFoldDB" id="A0A0K8NYN1"/>
<dbReference type="Proteomes" id="UP000037660">
    <property type="component" value="Unassembled WGS sequence"/>
</dbReference>
<dbReference type="STRING" id="1547922.ISF6_0595"/>
<accession>A0A0K8NYN1</accession>
<proteinExistence type="predicted"/>
<comment type="caution">
    <text evidence="2">The sequence shown here is derived from an EMBL/GenBank/DDBJ whole genome shotgun (WGS) entry which is preliminary data.</text>
</comment>
<gene>
    <name evidence="2" type="ORF">ISF6_0595</name>
</gene>
<evidence type="ECO:0008006" key="4">
    <source>
        <dbReference type="Google" id="ProtNLM"/>
    </source>
</evidence>
<evidence type="ECO:0000313" key="3">
    <source>
        <dbReference type="Proteomes" id="UP000037660"/>
    </source>
</evidence>
<sequence length="441" mass="45730">MPLPPSALRVGAAVPCALRDAQGLLLLAAGSLVESEAMRQQLLARGVHILYADSERFQRALAGRLTTMLHQNVSLGRMARVEVDLPASAPATPLTAAAAAAGAAAAGPAGPAAIAPPPPATAAAPAPWRRPADPVAAWQALALRAAPLLREPAAGGDYPERLRRLDLDALDLLQSDVDLSLLVLAQLAGSEAAYSVLHALWVAAIVELAARELPDWPADWRPPLRCAALTMNLAMTTLQDQLSQQTGGLLPRQRLLVQQHPQAGADQLRALGVDDALWLAAVASHHVQAAGPLAGRPEGERLGRLIQRADVYTARLSPRKGRPAQSATAAARAAYLGEDGAADEAGAAVVKAMGLYPPGCAVQLASGELALVLRRGPRADAPRVASLVGRSGNPLGDPVVRDTRVRGQEVKAAIPAKDLRVRMALQRLVAAAGAPGEPGRG</sequence>